<dbReference type="EMBL" id="JAGYWB010000009">
    <property type="protein sequence ID" value="KAI0511841.1"/>
    <property type="molecule type" value="Genomic_DNA"/>
</dbReference>
<dbReference type="AlphaFoldDB" id="A0A8T3BJ06"/>
<dbReference type="Proteomes" id="UP000829196">
    <property type="component" value="Unassembled WGS sequence"/>
</dbReference>
<keyword evidence="2" id="KW-1185">Reference proteome</keyword>
<proteinExistence type="predicted"/>
<name>A0A8T3BJ06_DENNO</name>
<gene>
    <name evidence="1" type="ORF">KFK09_012475</name>
</gene>
<organism evidence="1 2">
    <name type="scientific">Dendrobium nobile</name>
    <name type="common">Orchid</name>
    <dbReference type="NCBI Taxonomy" id="94219"/>
    <lineage>
        <taxon>Eukaryota</taxon>
        <taxon>Viridiplantae</taxon>
        <taxon>Streptophyta</taxon>
        <taxon>Embryophyta</taxon>
        <taxon>Tracheophyta</taxon>
        <taxon>Spermatophyta</taxon>
        <taxon>Magnoliopsida</taxon>
        <taxon>Liliopsida</taxon>
        <taxon>Asparagales</taxon>
        <taxon>Orchidaceae</taxon>
        <taxon>Epidendroideae</taxon>
        <taxon>Malaxideae</taxon>
        <taxon>Dendrobiinae</taxon>
        <taxon>Dendrobium</taxon>
    </lineage>
</organism>
<comment type="caution">
    <text evidence="1">The sequence shown here is derived from an EMBL/GenBank/DDBJ whole genome shotgun (WGS) entry which is preliminary data.</text>
</comment>
<sequence length="171" mass="18905">MGSWLGTHWVPTLCAGRLCPPTPTYGNFPDVIPTHTTHFPRLLNAVCHRLMALRAEFSRVLLRFSAPAHGRDFNGKRAKSNLDVGAAFLRQQCYHRSHLFQHGALCLTLIRVKSPFFFDMSGAPKVRSMNVADSEARPVLGPAGNKARSTSAVARKAGLKPLRKIEGMRLC</sequence>
<evidence type="ECO:0000313" key="1">
    <source>
        <dbReference type="EMBL" id="KAI0511841.1"/>
    </source>
</evidence>
<evidence type="ECO:0000313" key="2">
    <source>
        <dbReference type="Proteomes" id="UP000829196"/>
    </source>
</evidence>
<protein>
    <submittedName>
        <fullName evidence="1">Uncharacterized protein</fullName>
    </submittedName>
</protein>
<dbReference type="OrthoDB" id="1747871at2759"/>
<accession>A0A8T3BJ06</accession>
<reference evidence="1" key="1">
    <citation type="journal article" date="2022" name="Front. Genet.">
        <title>Chromosome-Scale Assembly of the Dendrobium nobile Genome Provides Insights Into the Molecular Mechanism of the Biosynthesis of the Medicinal Active Ingredient of Dendrobium.</title>
        <authorList>
            <person name="Xu Q."/>
            <person name="Niu S.-C."/>
            <person name="Li K.-L."/>
            <person name="Zheng P.-J."/>
            <person name="Zhang X.-J."/>
            <person name="Jia Y."/>
            <person name="Liu Y."/>
            <person name="Niu Y.-X."/>
            <person name="Yu L.-H."/>
            <person name="Chen D.-F."/>
            <person name="Zhang G.-Q."/>
        </authorList>
    </citation>
    <scope>NUCLEOTIDE SEQUENCE</scope>
    <source>
        <tissue evidence="1">Leaf</tissue>
    </source>
</reference>